<protein>
    <submittedName>
        <fullName evidence="1">Uncharacterized protein</fullName>
    </submittedName>
</protein>
<evidence type="ECO:0000313" key="2">
    <source>
        <dbReference type="Proteomes" id="UP000449710"/>
    </source>
</evidence>
<sequence>MATIVLHKETGKFYALVGTGYSFFKDSRPSFFGGAIAPHKEEGETKCAAISDEEGTISWVQTSEIKVVEIDEMKIEDILRPYL</sequence>
<dbReference type="EMBL" id="SUMG01000026">
    <property type="protein sequence ID" value="NBG89482.1"/>
    <property type="molecule type" value="Genomic_DNA"/>
</dbReference>
<evidence type="ECO:0000313" key="1">
    <source>
        <dbReference type="EMBL" id="NBG89482.1"/>
    </source>
</evidence>
<dbReference type="Proteomes" id="UP000449710">
    <property type="component" value="Unassembled WGS sequence"/>
</dbReference>
<dbReference type="AlphaFoldDB" id="A0AA43XMV7"/>
<reference evidence="1 2" key="1">
    <citation type="submission" date="2019-04" db="EMBL/GenBank/DDBJ databases">
        <title>Isachenkonia alkalipeptolytica gen. nov. sp. nov. a new anaerobic, alkiliphilic organothrophic bacterium capable to reduce synthesized ferrihydrite isolated from a soda lake.</title>
        <authorList>
            <person name="Toshchakov S.V."/>
            <person name="Zavarzina D.G."/>
            <person name="Zhilina T.N."/>
            <person name="Kostrikina N.A."/>
            <person name="Kublanov I.V."/>
        </authorList>
    </citation>
    <scope>NUCLEOTIDE SEQUENCE [LARGE SCALE GENOMIC DNA]</scope>
    <source>
        <strain evidence="1 2">Z-1701</strain>
    </source>
</reference>
<name>A0AA43XMV7_9CLOT</name>
<organism evidence="1 2">
    <name type="scientific">Isachenkonia alkalipeptolytica</name>
    <dbReference type="NCBI Taxonomy" id="2565777"/>
    <lineage>
        <taxon>Bacteria</taxon>
        <taxon>Bacillati</taxon>
        <taxon>Bacillota</taxon>
        <taxon>Clostridia</taxon>
        <taxon>Eubacteriales</taxon>
        <taxon>Clostridiaceae</taxon>
        <taxon>Isachenkonia</taxon>
    </lineage>
</organism>
<gene>
    <name evidence="1" type="ORF">ISALK_13385</name>
</gene>
<proteinExistence type="predicted"/>
<dbReference type="RefSeq" id="WP_160723193.1">
    <property type="nucleotide sequence ID" value="NZ_SUMG01000026.1"/>
</dbReference>
<accession>A0AA43XMV7</accession>
<comment type="caution">
    <text evidence="1">The sequence shown here is derived from an EMBL/GenBank/DDBJ whole genome shotgun (WGS) entry which is preliminary data.</text>
</comment>
<keyword evidence="2" id="KW-1185">Reference proteome</keyword>